<protein>
    <submittedName>
        <fullName evidence="1">Putative membrane protein</fullName>
    </submittedName>
</protein>
<reference evidence="1 2" key="1">
    <citation type="journal article" date="2015" name="Nature">
        <title>rRNA introns, odd ribosomes, and small enigmatic genomes across a large radiation of phyla.</title>
        <authorList>
            <person name="Brown C.T."/>
            <person name="Hug L.A."/>
            <person name="Thomas B.C."/>
            <person name="Sharon I."/>
            <person name="Castelle C.J."/>
            <person name="Singh A."/>
            <person name="Wilkins M.J."/>
            <person name="Williams K.H."/>
            <person name="Banfield J.F."/>
        </authorList>
    </citation>
    <scope>NUCLEOTIDE SEQUENCE [LARGE SCALE GENOMIC DNA]</scope>
</reference>
<comment type="caution">
    <text evidence="1">The sequence shown here is derived from an EMBL/GenBank/DDBJ whole genome shotgun (WGS) entry which is preliminary data.</text>
</comment>
<name>A0A0G1BZU6_9BACT</name>
<gene>
    <name evidence="1" type="ORF">UV54_C0049G0013</name>
</gene>
<dbReference type="Pfam" id="PF08843">
    <property type="entry name" value="AbiEii"/>
    <property type="match status" value="1"/>
</dbReference>
<dbReference type="STRING" id="1618369.UV54_C0049G0013"/>
<dbReference type="AlphaFoldDB" id="A0A0G1BZU6"/>
<sequence>MKADFFVNALPEKTTKLLDLIQKAKSEFLNRFYLTGGTALSLLLGHRESEDLDWFNQSDFDPVSLQPKLEAIGNLTNAYINGVKVQFLGYPYPLLEPLISWQNIKISSLTDIACTKLQTIGMRGSKKDFIDLFFLLKQFSLEGLLCQCRRPANAADAPKDRLGRN</sequence>
<dbReference type="EMBL" id="LCEW01000049">
    <property type="protein sequence ID" value="KKS78842.1"/>
    <property type="molecule type" value="Genomic_DNA"/>
</dbReference>
<evidence type="ECO:0000313" key="2">
    <source>
        <dbReference type="Proteomes" id="UP000034213"/>
    </source>
</evidence>
<evidence type="ECO:0000313" key="1">
    <source>
        <dbReference type="EMBL" id="KKS78842.1"/>
    </source>
</evidence>
<accession>A0A0G1BZU6</accession>
<dbReference type="Proteomes" id="UP000034213">
    <property type="component" value="Unassembled WGS sequence"/>
</dbReference>
<dbReference type="InterPro" id="IPR014942">
    <property type="entry name" value="AbiEii"/>
</dbReference>
<organism evidence="1 2">
    <name type="scientific">Candidatus Beckwithbacteria bacterium GW2011_GWA2_43_10</name>
    <dbReference type="NCBI Taxonomy" id="1618369"/>
    <lineage>
        <taxon>Bacteria</taxon>
        <taxon>Candidatus Beckwithiibacteriota</taxon>
    </lineage>
</organism>
<proteinExistence type="predicted"/>